<evidence type="ECO:0000313" key="2">
    <source>
        <dbReference type="EMBL" id="TRW71887.1"/>
    </source>
</evidence>
<organism evidence="2 3">
    <name type="scientific">Lactococcus lactis</name>
    <dbReference type="NCBI Taxonomy" id="1358"/>
    <lineage>
        <taxon>Bacteria</taxon>
        <taxon>Bacillati</taxon>
        <taxon>Bacillota</taxon>
        <taxon>Bacilli</taxon>
        <taxon>Lactobacillales</taxon>
        <taxon>Streptococcaceae</taxon>
        <taxon>Lactococcus</taxon>
    </lineage>
</organism>
<comment type="caution">
    <text evidence="2">The sequence shown here is derived from an EMBL/GenBank/DDBJ whole genome shotgun (WGS) entry which is preliminary data.</text>
</comment>
<accession>A0A552YXA8</accession>
<feature type="domain" description="Integrase catalytic" evidence="1">
    <location>
        <begin position="7"/>
        <end position="51"/>
    </location>
</feature>
<protein>
    <submittedName>
        <fullName evidence="2">IS3 family transposase</fullName>
    </submittedName>
</protein>
<sequence>MIFLNLLYQKHKKYVEHLEATQQIFKYIKTYYNTKRIHSTLDYKSPNDFEKYDY</sequence>
<dbReference type="Pfam" id="PF13333">
    <property type="entry name" value="rve_2"/>
    <property type="match status" value="1"/>
</dbReference>
<dbReference type="AlphaFoldDB" id="A0A552YXA8"/>
<dbReference type="Proteomes" id="UP000317167">
    <property type="component" value="Unassembled WGS sequence"/>
</dbReference>
<evidence type="ECO:0000313" key="3">
    <source>
        <dbReference type="Proteomes" id="UP000317167"/>
    </source>
</evidence>
<name>A0A552YXA8_9LACT</name>
<reference evidence="2 3" key="1">
    <citation type="submission" date="2019-07" db="EMBL/GenBank/DDBJ databases">
        <title>Draft genome of 7 Lactococcus lactis strains isolated from an artisanal cheese production.</title>
        <authorList>
            <person name="Biolcati F."/>
            <person name="Bottero M.T."/>
            <person name="Dalmasso A."/>
            <person name="Mcauliffe O."/>
        </authorList>
    </citation>
    <scope>NUCLEOTIDE SEQUENCE [LARGE SCALE GENOMIC DNA]</scope>
    <source>
        <strain evidence="2 3">MRS45.2</strain>
    </source>
</reference>
<gene>
    <name evidence="2" type="ORF">FNJ53_13105</name>
</gene>
<evidence type="ECO:0000259" key="1">
    <source>
        <dbReference type="Pfam" id="PF13333"/>
    </source>
</evidence>
<dbReference type="GO" id="GO:0015074">
    <property type="term" value="P:DNA integration"/>
    <property type="evidence" value="ECO:0007669"/>
    <property type="project" value="InterPro"/>
</dbReference>
<dbReference type="InterPro" id="IPR001584">
    <property type="entry name" value="Integrase_cat-core"/>
</dbReference>
<dbReference type="EMBL" id="VJWV01000024">
    <property type="protein sequence ID" value="TRW71887.1"/>
    <property type="molecule type" value="Genomic_DNA"/>
</dbReference>
<proteinExistence type="predicted"/>